<dbReference type="PANTHER" id="PTHR43739">
    <property type="entry name" value="XYLOGLUCANASE (EUROFUNG)"/>
    <property type="match status" value="1"/>
</dbReference>
<dbReference type="Gene3D" id="2.130.10.10">
    <property type="entry name" value="YVTN repeat-like/Quinoprotein amine dehydrogenase"/>
    <property type="match status" value="5"/>
</dbReference>
<proteinExistence type="predicted"/>
<gene>
    <name evidence="3" type="ORF">RB602_12675</name>
</gene>
<evidence type="ECO:0000259" key="2">
    <source>
        <dbReference type="Pfam" id="PF15902"/>
    </source>
</evidence>
<dbReference type="InterPro" id="IPR015943">
    <property type="entry name" value="WD40/YVTN_repeat-like_dom_sf"/>
</dbReference>
<dbReference type="RefSeq" id="WP_317080952.1">
    <property type="nucleotide sequence ID" value="NZ_CP136594.1"/>
</dbReference>
<sequence>MRGLRGRFDRVFAIFVLILGLSITSPALAQSEKDKKEQSALSSLPLRLIGPSYPSGRISDFAFFSDGPHHYLVATASAGLWVTKNSGISWEPLFDRQGVYAIGVVEIAPSDEKVIWVGTGENNAQRSVAFGDGVYKSTDGGKSWSNMGLKNSGHISQIWINPEDANTVLVAAQGPLWSSGGDRGLYKTSDGGASWEQILAVDEHTGINEFVVHPDNPDMIVASSYQRRRHVWVLINGGPGSGIHRTSDGGENWKQVTTGLPKDDMGRIGLAMAPSNPNMVYAIIEGQPKEQGVYRSSDFGQNWAKRSGHMTTSPQYYNEIVVDPVDENILYSLDTFTKRSKDGGKTFTNLNADSRHVDDHAIWINKDNTDHLLIGGDGGIYESWDGGTLWRHMQNLPIVQFYRIQPDNAAPFYNVCGGTQDNNSLCGPSRTTVSHGITNSDWHIVLGGDGYKPQIDPRDPNIVYAQYQYGGLARHDRRTQERVFLTPQPQSGEPDYKWNWNTPLLISPHNPDRIYYAAEYLFASNDRGNSWQKISPDLTRQIDRNALEVMGRVWSVDAIAKNDSTSIYGAAIALSESPLAEGLIYVGTDDGVISVTEDNGGNWRRLERVSGVPDMTLVEDIIASHHNPDVAYAVFDNHKRGDNRAYVYRTNDRGRSWRSIAGNLPNNGAVHTIAEDHVDPNLLFVGTEFGLFYTQNGGASWQQLKTKFPTIAVRDLEIQRRENDLVVGTFGRGIYVLDDYSPLRTSAGSVAGSEATLFGVRDPWLYVEGDLWGGGRNGKGSNGDNFWRAENPPYGAVFTYALRDGLKSSAAARREAERKIEKNGGDTPYPSWETLRAEDREDEPAIMFTITDSAGKVVRRMTAPHTKGLHRIAWDLRYDAPNPTRLKAAEAPYFGGAPVGPMVLPGRYTATLAKRINGVVTPLAEPQSFMVKVLENSEEIAQDRAAVLAFQQETADLSRAVSGAGAASRELRNRLAHLKVAVETLQSPNDSQRTSIQQIEGILDETDRALFGDRTISSRNEPAPRSIAARIGQIRGWGWSHQSPVTGSDQQALAIAKQEFGSALAQLRDVETRIQALENELEGLGAPYTPGSGVPTWPLQR</sequence>
<name>A0AA97F7I2_9SPHN</name>
<dbReference type="GO" id="GO:0010411">
    <property type="term" value="P:xyloglucan metabolic process"/>
    <property type="evidence" value="ECO:0007669"/>
    <property type="project" value="TreeGrafter"/>
</dbReference>
<dbReference type="Pfam" id="PF15902">
    <property type="entry name" value="Sortilin-Vps10"/>
    <property type="match status" value="1"/>
</dbReference>
<organism evidence="3 4">
    <name type="scientific">Alterisphingorhabdus coralli</name>
    <dbReference type="NCBI Taxonomy" id="3071408"/>
    <lineage>
        <taxon>Bacteria</taxon>
        <taxon>Pseudomonadati</taxon>
        <taxon>Pseudomonadota</taxon>
        <taxon>Alphaproteobacteria</taxon>
        <taxon>Sphingomonadales</taxon>
        <taxon>Sphingomonadaceae</taxon>
        <taxon>Alterisphingorhabdus (ex Yan et al. 2024)</taxon>
    </lineage>
</organism>
<protein>
    <submittedName>
        <fullName evidence="3">Glycosyl hydrolase</fullName>
    </submittedName>
</protein>
<dbReference type="InterPro" id="IPR031778">
    <property type="entry name" value="Sortilin_N"/>
</dbReference>
<dbReference type="PANTHER" id="PTHR43739:SF5">
    <property type="entry name" value="EXO-ALPHA-SIALIDASE"/>
    <property type="match status" value="1"/>
</dbReference>
<reference evidence="3 4" key="1">
    <citation type="submission" date="2023-10" db="EMBL/GenBank/DDBJ databases">
        <title>Complete genome sequence of a Sphingomonadaceae bacterium.</title>
        <authorList>
            <person name="Yan C."/>
        </authorList>
    </citation>
    <scope>NUCLEOTIDE SEQUENCE [LARGE SCALE GENOMIC DNA]</scope>
    <source>
        <strain evidence="3 4">SCSIO 66989</strain>
    </source>
</reference>
<keyword evidence="3" id="KW-0378">Hydrolase</keyword>
<keyword evidence="4" id="KW-1185">Reference proteome</keyword>
<feature type="domain" description="Sortilin N-terminal" evidence="2">
    <location>
        <begin position="134"/>
        <end position="225"/>
    </location>
</feature>
<dbReference type="CDD" id="cd15482">
    <property type="entry name" value="Sialidase_non-viral"/>
    <property type="match status" value="1"/>
</dbReference>
<dbReference type="Proteomes" id="UP001302429">
    <property type="component" value="Chromosome"/>
</dbReference>
<evidence type="ECO:0000256" key="1">
    <source>
        <dbReference type="ARBA" id="ARBA00022737"/>
    </source>
</evidence>
<dbReference type="AlphaFoldDB" id="A0AA97F7I2"/>
<dbReference type="EMBL" id="CP136594">
    <property type="protein sequence ID" value="WOE74692.1"/>
    <property type="molecule type" value="Genomic_DNA"/>
</dbReference>
<evidence type="ECO:0000313" key="3">
    <source>
        <dbReference type="EMBL" id="WOE74692.1"/>
    </source>
</evidence>
<dbReference type="InterPro" id="IPR052025">
    <property type="entry name" value="Xyloglucanase_GH74"/>
</dbReference>
<dbReference type="KEGG" id="acoa:RB602_12675"/>
<accession>A0AA97F7I2</accession>
<evidence type="ECO:0000313" key="4">
    <source>
        <dbReference type="Proteomes" id="UP001302429"/>
    </source>
</evidence>
<dbReference type="SUPFAM" id="SSF110296">
    <property type="entry name" value="Oligoxyloglucan reducing end-specific cellobiohydrolase"/>
    <property type="match status" value="2"/>
</dbReference>
<keyword evidence="1" id="KW-0677">Repeat</keyword>
<dbReference type="GO" id="GO:0016787">
    <property type="term" value="F:hydrolase activity"/>
    <property type="evidence" value="ECO:0007669"/>
    <property type="project" value="UniProtKB-KW"/>
</dbReference>